<reference evidence="1 2" key="1">
    <citation type="submission" date="2023-10" db="EMBL/GenBank/DDBJ databases">
        <title>Genome-Wide Identification Analysis in wild type Solanum Pinnatisectum Reveals Some Genes Defensing Phytophthora Infestans.</title>
        <authorList>
            <person name="Sun C."/>
        </authorList>
    </citation>
    <scope>NUCLEOTIDE SEQUENCE [LARGE SCALE GENOMIC DNA]</scope>
    <source>
        <strain evidence="1">LQN</strain>
        <tissue evidence="1">Leaf</tissue>
    </source>
</reference>
<keyword evidence="2" id="KW-1185">Reference proteome</keyword>
<evidence type="ECO:0000313" key="2">
    <source>
        <dbReference type="Proteomes" id="UP001311915"/>
    </source>
</evidence>
<evidence type="ECO:0008006" key="3">
    <source>
        <dbReference type="Google" id="ProtNLM"/>
    </source>
</evidence>
<accession>A0AAV9K9S5</accession>
<dbReference type="AlphaFoldDB" id="A0AAV9K9S5"/>
<organism evidence="1 2">
    <name type="scientific">Solanum pinnatisectum</name>
    <name type="common">tansyleaf nightshade</name>
    <dbReference type="NCBI Taxonomy" id="50273"/>
    <lineage>
        <taxon>Eukaryota</taxon>
        <taxon>Viridiplantae</taxon>
        <taxon>Streptophyta</taxon>
        <taxon>Embryophyta</taxon>
        <taxon>Tracheophyta</taxon>
        <taxon>Spermatophyta</taxon>
        <taxon>Magnoliopsida</taxon>
        <taxon>eudicotyledons</taxon>
        <taxon>Gunneridae</taxon>
        <taxon>Pentapetalae</taxon>
        <taxon>asterids</taxon>
        <taxon>lamiids</taxon>
        <taxon>Solanales</taxon>
        <taxon>Solanaceae</taxon>
        <taxon>Solanoideae</taxon>
        <taxon>Solaneae</taxon>
        <taxon>Solanum</taxon>
    </lineage>
</organism>
<protein>
    <recommendedName>
        <fullName evidence="3">Gag-pol polyprotein</fullName>
    </recommendedName>
</protein>
<dbReference type="Proteomes" id="UP001311915">
    <property type="component" value="Unassembled WGS sequence"/>
</dbReference>
<dbReference type="EMBL" id="JAWPEI010000012">
    <property type="protein sequence ID" value="KAK4708837.1"/>
    <property type="molecule type" value="Genomic_DNA"/>
</dbReference>
<comment type="caution">
    <text evidence="1">The sequence shown here is derived from an EMBL/GenBank/DDBJ whole genome shotgun (WGS) entry which is preliminary data.</text>
</comment>
<gene>
    <name evidence="1" type="ORF">R3W88_029762</name>
</gene>
<sequence length="267" mass="30156">MLPRRAVRGRPARCNVEEQDLPNAPKVQPQGEVTNAEFREAIRMLSQAVTYQVGQQRGARQNEVDISRICEFLKMNPPSFTGSSTVEDPENFIEELKKVFEVMHVADTERVELDTYQLKNVARTWFDQWKEVLFGDMDISRLMVYVQHFEEEKLRDKEEFKNKQAKTGNDFGHLMPAPSVVGTTKVFVVRAPLVVSNKIAPRGATSGTSGGTNCLYSINSHQEQEDSPDVVTGMIQVFDFTVYDLLELGTSLSFVTPYVATNFVVIP</sequence>
<proteinExistence type="predicted"/>
<evidence type="ECO:0000313" key="1">
    <source>
        <dbReference type="EMBL" id="KAK4708837.1"/>
    </source>
</evidence>
<name>A0AAV9K9S5_9SOLN</name>